<dbReference type="GO" id="GO:0017108">
    <property type="term" value="F:5'-flap endonuclease activity"/>
    <property type="evidence" value="ECO:0007669"/>
    <property type="project" value="TreeGrafter"/>
</dbReference>
<dbReference type="PANTHER" id="PTHR11081">
    <property type="entry name" value="FLAP ENDONUCLEASE FAMILY MEMBER"/>
    <property type="match status" value="1"/>
</dbReference>
<feature type="domain" description="XPG N-terminal" evidence="8">
    <location>
        <begin position="1"/>
        <end position="100"/>
    </location>
</feature>
<keyword evidence="6" id="KW-0460">Magnesium</keyword>
<keyword evidence="3" id="KW-0479">Metal-binding</keyword>
<keyword evidence="10" id="KW-1185">Reference proteome</keyword>
<evidence type="ECO:0000259" key="7">
    <source>
        <dbReference type="SMART" id="SM00484"/>
    </source>
</evidence>
<name>A0A1Y2IJZ6_TRAC3</name>
<comment type="cofactor">
    <cofactor evidence="1">
        <name>Mg(2+)</name>
        <dbReference type="ChEBI" id="CHEBI:18420"/>
    </cofactor>
</comment>
<protein>
    <submittedName>
        <fullName evidence="9">PIN domain-like protein</fullName>
    </submittedName>
</protein>
<evidence type="ECO:0000256" key="1">
    <source>
        <dbReference type="ARBA" id="ARBA00001946"/>
    </source>
</evidence>
<dbReference type="InterPro" id="IPR036279">
    <property type="entry name" value="5-3_exonuclease_C_sf"/>
</dbReference>
<evidence type="ECO:0000313" key="9">
    <source>
        <dbReference type="EMBL" id="OSD01476.1"/>
    </source>
</evidence>
<dbReference type="AlphaFoldDB" id="A0A1Y2IJZ6"/>
<dbReference type="Pfam" id="PF00867">
    <property type="entry name" value="XPG_I"/>
    <property type="match status" value="1"/>
</dbReference>
<dbReference type="Gene3D" id="1.10.150.20">
    <property type="entry name" value="5' to 3' exonuclease, C-terminal subdomain"/>
    <property type="match status" value="1"/>
</dbReference>
<keyword evidence="5" id="KW-0378">Hydrolase</keyword>
<dbReference type="SMART" id="SM00485">
    <property type="entry name" value="XPGN"/>
    <property type="match status" value="1"/>
</dbReference>
<dbReference type="PANTHER" id="PTHR11081:SF9">
    <property type="entry name" value="FLAP ENDONUCLEASE 1"/>
    <property type="match status" value="1"/>
</dbReference>
<evidence type="ECO:0000256" key="3">
    <source>
        <dbReference type="ARBA" id="ARBA00022723"/>
    </source>
</evidence>
<dbReference type="InterPro" id="IPR006086">
    <property type="entry name" value="XPG-I_dom"/>
</dbReference>
<dbReference type="PRINTS" id="PR00853">
    <property type="entry name" value="XPGRADSUPER"/>
</dbReference>
<accession>A0A1Y2IJZ6</accession>
<proteinExistence type="predicted"/>
<dbReference type="Proteomes" id="UP000193067">
    <property type="component" value="Unassembled WGS sequence"/>
</dbReference>
<keyword evidence="2" id="KW-0540">Nuclease</keyword>
<dbReference type="InterPro" id="IPR006084">
    <property type="entry name" value="XPG/Rad2"/>
</dbReference>
<evidence type="ECO:0000256" key="6">
    <source>
        <dbReference type="ARBA" id="ARBA00022842"/>
    </source>
</evidence>
<dbReference type="STRING" id="1353009.A0A1Y2IJZ6"/>
<dbReference type="GO" id="GO:0046872">
    <property type="term" value="F:metal ion binding"/>
    <property type="evidence" value="ECO:0007669"/>
    <property type="project" value="UniProtKB-KW"/>
</dbReference>
<dbReference type="GO" id="GO:0006281">
    <property type="term" value="P:DNA repair"/>
    <property type="evidence" value="ECO:0007669"/>
    <property type="project" value="UniProtKB-ARBA"/>
</dbReference>
<evidence type="ECO:0000259" key="8">
    <source>
        <dbReference type="SMART" id="SM00485"/>
    </source>
</evidence>
<feature type="domain" description="XPG-I" evidence="7">
    <location>
        <begin position="331"/>
        <end position="401"/>
    </location>
</feature>
<dbReference type="SMART" id="SM00484">
    <property type="entry name" value="XPGI"/>
    <property type="match status" value="1"/>
</dbReference>
<dbReference type="SMART" id="SM00279">
    <property type="entry name" value="HhH2"/>
    <property type="match status" value="1"/>
</dbReference>
<evidence type="ECO:0000256" key="5">
    <source>
        <dbReference type="ARBA" id="ARBA00022801"/>
    </source>
</evidence>
<dbReference type="InterPro" id="IPR006085">
    <property type="entry name" value="XPG_DNA_repair_N"/>
</dbReference>
<reference evidence="9 10" key="1">
    <citation type="journal article" date="2015" name="Biotechnol. Biofuels">
        <title>Enhanced degradation of softwood versus hardwood by the white-rot fungus Pycnoporus coccineus.</title>
        <authorList>
            <person name="Couturier M."/>
            <person name="Navarro D."/>
            <person name="Chevret D."/>
            <person name="Henrissat B."/>
            <person name="Piumi F."/>
            <person name="Ruiz-Duenas F.J."/>
            <person name="Martinez A.T."/>
            <person name="Grigoriev I.V."/>
            <person name="Riley R."/>
            <person name="Lipzen A."/>
            <person name="Berrin J.G."/>
            <person name="Master E.R."/>
            <person name="Rosso M.N."/>
        </authorList>
    </citation>
    <scope>NUCLEOTIDE SEQUENCE [LARGE SCALE GENOMIC DNA]</scope>
    <source>
        <strain evidence="9 10">BRFM310</strain>
    </source>
</reference>
<dbReference type="EMBL" id="KZ084111">
    <property type="protein sequence ID" value="OSD01476.1"/>
    <property type="molecule type" value="Genomic_DNA"/>
</dbReference>
<dbReference type="Gene3D" id="3.40.50.1010">
    <property type="entry name" value="5'-nuclease"/>
    <property type="match status" value="2"/>
</dbReference>
<keyword evidence="4" id="KW-0255">Endonuclease</keyword>
<dbReference type="GO" id="GO:0003677">
    <property type="term" value="F:DNA binding"/>
    <property type="evidence" value="ECO:0007669"/>
    <property type="project" value="InterPro"/>
</dbReference>
<gene>
    <name evidence="9" type="ORF">PYCCODRAFT_1369355</name>
</gene>
<evidence type="ECO:0000256" key="4">
    <source>
        <dbReference type="ARBA" id="ARBA00022759"/>
    </source>
</evidence>
<dbReference type="SUPFAM" id="SSF47807">
    <property type="entry name" value="5' to 3' exonuclease, C-terminal subdomain"/>
    <property type="match status" value="1"/>
</dbReference>
<dbReference type="OrthoDB" id="31113at2759"/>
<evidence type="ECO:0000313" key="10">
    <source>
        <dbReference type="Proteomes" id="UP000193067"/>
    </source>
</evidence>
<dbReference type="InterPro" id="IPR008918">
    <property type="entry name" value="HhH2"/>
</dbReference>
<dbReference type="SUPFAM" id="SSF88723">
    <property type="entry name" value="PIN domain-like"/>
    <property type="match status" value="1"/>
</dbReference>
<sequence>MGVLGLTPFIQKTCPEVIQTLPGRFRSLAGKKIVIDGTLITQRFHFAPIPHPHKHVLCWYRLARHLQASNVQVICVFDGRERSAAKEREVERRRRDRMVTAARGVFEIDRLSRLRRLTKSLRAWQVEEGANEATPNLLSLKDLMQKLKAEGVPIPPPPPLRPASPQQICSLGSPDLSTRHLDSALTGWLASIIRMISDAGISSPSSETGHPLVPKDIAQLYVEYQQSVPQIMSLAEAYEREASTIQEASLQDIEEARIDYGLSKSQHGLIMEEGKLWEQLANSEDLQSVQIAVKSLASTLEAKSSVLSESYARRTNPPTSETYEQSRDVLRAMGIPCIEPSGPYEAEALAASLVLNGYADYVASEDTDVLIYEAPLVRNVATGAAPLVLISGSDVRTVLQLDRARFIDFALLLGTDFSQRIKNVGPARALKFIREHGSIERVIEREVQYPPRIPVEEYLQQIALARSVFNTLPPTPDASLLQQGVPDESAVWAILDKFGLHRYVADDWEHTHVLSGNYFADNPAAA</sequence>
<organism evidence="9 10">
    <name type="scientific">Trametes coccinea (strain BRFM310)</name>
    <name type="common">Pycnoporus coccineus</name>
    <dbReference type="NCBI Taxonomy" id="1353009"/>
    <lineage>
        <taxon>Eukaryota</taxon>
        <taxon>Fungi</taxon>
        <taxon>Dikarya</taxon>
        <taxon>Basidiomycota</taxon>
        <taxon>Agaricomycotina</taxon>
        <taxon>Agaricomycetes</taxon>
        <taxon>Polyporales</taxon>
        <taxon>Polyporaceae</taxon>
        <taxon>Trametes</taxon>
    </lineage>
</organism>
<dbReference type="InterPro" id="IPR029060">
    <property type="entry name" value="PIN-like_dom_sf"/>
</dbReference>
<evidence type="ECO:0000256" key="2">
    <source>
        <dbReference type="ARBA" id="ARBA00022722"/>
    </source>
</evidence>